<protein>
    <submittedName>
        <fullName evidence="1">TIGR00303 family protein</fullName>
    </submittedName>
</protein>
<evidence type="ECO:0000313" key="1">
    <source>
        <dbReference type="EMBL" id="PUE64492.1"/>
    </source>
</evidence>
<dbReference type="EMBL" id="MUXE01000007">
    <property type="protein sequence ID" value="PUE64492.1"/>
    <property type="molecule type" value="Genomic_DNA"/>
</dbReference>
<dbReference type="PANTHER" id="PTHR38811">
    <property type="match status" value="1"/>
</dbReference>
<dbReference type="InterPro" id="IPR002805">
    <property type="entry name" value="Nict_dMeBzImd_PRibTrfase_arc"/>
</dbReference>
<dbReference type="RefSeq" id="WP_108558860.1">
    <property type="nucleotide sequence ID" value="NZ_MUXE01000007.1"/>
</dbReference>
<dbReference type="CDD" id="cd02439">
    <property type="entry name" value="DMB-PRT_CobT"/>
    <property type="match status" value="1"/>
</dbReference>
<dbReference type="Proteomes" id="UP000251135">
    <property type="component" value="Unassembled WGS sequence"/>
</dbReference>
<dbReference type="OrthoDB" id="5341906at2"/>
<name>A0A363CZL9_9BACT</name>
<dbReference type="HAMAP" id="MF_01086">
    <property type="entry name" value="UPF0284"/>
    <property type="match status" value="1"/>
</dbReference>
<accession>A0A363CZL9</accession>
<reference evidence="1 2" key="1">
    <citation type="submission" date="2017-02" db="EMBL/GenBank/DDBJ databases">
        <title>Arcobacter caeni sp. nov, a new Arcobacter species isolated from reclaimed water.</title>
        <authorList>
            <person name="Figueras M.J."/>
            <person name="Perez-Cataluna A."/>
            <person name="Salas-Masso N."/>
        </authorList>
    </citation>
    <scope>NUCLEOTIDE SEQUENCE [LARGE SCALE GENOMIC DNA]</scope>
    <source>
        <strain evidence="1 2">RW17-10</strain>
    </source>
</reference>
<dbReference type="NCBIfam" id="NF003372">
    <property type="entry name" value="PRK04447.1-5"/>
    <property type="match status" value="1"/>
</dbReference>
<dbReference type="InterPro" id="IPR003200">
    <property type="entry name" value="Nict_dMeBzImd_PRibTrfase"/>
</dbReference>
<dbReference type="PANTHER" id="PTHR38811:SF1">
    <property type="entry name" value="UPF0284 PROTEIN SLL1500"/>
    <property type="match status" value="1"/>
</dbReference>
<dbReference type="SUPFAM" id="SSF52733">
    <property type="entry name" value="Nicotinate mononucleotide:5,6-dimethylbenzimidazole phosphoribosyltransferase (CobT)"/>
    <property type="match status" value="1"/>
</dbReference>
<organism evidence="1 2">
    <name type="scientific">Arcobacter caeni</name>
    <dbReference type="NCBI Taxonomy" id="1912877"/>
    <lineage>
        <taxon>Bacteria</taxon>
        <taxon>Pseudomonadati</taxon>
        <taxon>Campylobacterota</taxon>
        <taxon>Epsilonproteobacteria</taxon>
        <taxon>Campylobacterales</taxon>
        <taxon>Arcobacteraceae</taxon>
        <taxon>Arcobacter</taxon>
    </lineage>
</organism>
<proteinExistence type="inferred from homology"/>
<gene>
    <name evidence="1" type="ORF">B0174_06500</name>
</gene>
<comment type="caution">
    <text evidence="1">The sequence shown here is derived from an EMBL/GenBank/DDBJ whole genome shotgun (WGS) entry which is preliminary data.</text>
</comment>
<keyword evidence="2" id="KW-1185">Reference proteome</keyword>
<sequence>MNFETILGKVDFLEFLRGKKATFLLSASVTKTCEIPNISQAGIPGKLYLTPTLDAEFLCTKQVRSMPDIAQTPKGVPTPALITRAVHELKAYSNIEILDLGLDVVPQIDYFKIHDFAIKPSARIDDGAKIPALEIFQKGIEFGQNYQINDDYVILAESIPAGTTTANATALGLKYECEGYFSSSYKNNPSDIKNQTMQKALKRVDLNGDLFEILSSISDNMIIFNAGFILGSRVNNLKIILAGGTQMAAVLLVVNSILRSMGGVIDSSNLALSTTKWINKDENSNIKALLEQLDFPINAYASDFDFSESSHPALKLYDEGEAKEGVGCGGALCYAAINGLTKEQVTKKVESFLGV</sequence>
<dbReference type="GO" id="GO:0008939">
    <property type="term" value="F:nicotinate-nucleotide-dimethylbenzimidazole phosphoribosyltransferase activity"/>
    <property type="evidence" value="ECO:0007669"/>
    <property type="project" value="InterPro"/>
</dbReference>
<dbReference type="AlphaFoldDB" id="A0A363CZL9"/>
<evidence type="ECO:0000313" key="2">
    <source>
        <dbReference type="Proteomes" id="UP000251135"/>
    </source>
</evidence>
<dbReference type="Gene3D" id="3.40.50.10210">
    <property type="match status" value="1"/>
</dbReference>
<dbReference type="NCBIfam" id="TIGR00303">
    <property type="entry name" value="nicotinate mononucleotide-dependent phosphoribosyltransferase CobT"/>
    <property type="match status" value="1"/>
</dbReference>
<dbReference type="InterPro" id="IPR036087">
    <property type="entry name" value="Nict_dMeBzImd_PRibTrfase_sf"/>
</dbReference>